<dbReference type="EMBL" id="JAIWYP010000008">
    <property type="protein sequence ID" value="KAH3790901.1"/>
    <property type="molecule type" value="Genomic_DNA"/>
</dbReference>
<keyword evidence="4" id="KW-1185">Reference proteome</keyword>
<accession>A0A9D4F6F6</accession>
<name>A0A9D4F6F6_DREPO</name>
<dbReference type="Proteomes" id="UP000828390">
    <property type="component" value="Unassembled WGS sequence"/>
</dbReference>
<dbReference type="AlphaFoldDB" id="A0A9D4F6F6"/>
<organism evidence="2 4">
    <name type="scientific">Dreissena polymorpha</name>
    <name type="common">Zebra mussel</name>
    <name type="synonym">Mytilus polymorpha</name>
    <dbReference type="NCBI Taxonomy" id="45954"/>
    <lineage>
        <taxon>Eukaryota</taxon>
        <taxon>Metazoa</taxon>
        <taxon>Spiralia</taxon>
        <taxon>Lophotrochozoa</taxon>
        <taxon>Mollusca</taxon>
        <taxon>Bivalvia</taxon>
        <taxon>Autobranchia</taxon>
        <taxon>Heteroconchia</taxon>
        <taxon>Euheterodonta</taxon>
        <taxon>Imparidentia</taxon>
        <taxon>Neoheterodontei</taxon>
        <taxon>Myida</taxon>
        <taxon>Dreissenoidea</taxon>
        <taxon>Dreissenidae</taxon>
        <taxon>Dreissena</taxon>
    </lineage>
</organism>
<dbReference type="EMBL" id="JAIWYP010000013">
    <property type="protein sequence ID" value="KAH3718929.1"/>
    <property type="molecule type" value="Genomic_DNA"/>
</dbReference>
<protein>
    <submittedName>
        <fullName evidence="2">Uncharacterized protein</fullName>
    </submittedName>
</protein>
<evidence type="ECO:0000313" key="3">
    <source>
        <dbReference type="EMBL" id="KAH3879127.1"/>
    </source>
</evidence>
<evidence type="ECO:0000313" key="2">
    <source>
        <dbReference type="EMBL" id="KAH3790901.1"/>
    </source>
</evidence>
<dbReference type="EMBL" id="JAIWYP010000001">
    <property type="protein sequence ID" value="KAH3879127.1"/>
    <property type="molecule type" value="Genomic_DNA"/>
</dbReference>
<comment type="caution">
    <text evidence="2">The sequence shown here is derived from an EMBL/GenBank/DDBJ whole genome shotgun (WGS) entry which is preliminary data.</text>
</comment>
<gene>
    <name evidence="3" type="ORF">DPMN_003028</name>
    <name evidence="1" type="ORF">DPMN_061755</name>
    <name evidence="2" type="ORF">DPMN_169109</name>
</gene>
<proteinExistence type="predicted"/>
<evidence type="ECO:0000313" key="1">
    <source>
        <dbReference type="EMBL" id="KAH3718929.1"/>
    </source>
</evidence>
<reference evidence="2" key="1">
    <citation type="journal article" date="2019" name="bioRxiv">
        <title>The Genome of the Zebra Mussel, Dreissena polymorpha: A Resource for Invasive Species Research.</title>
        <authorList>
            <person name="McCartney M.A."/>
            <person name="Auch B."/>
            <person name="Kono T."/>
            <person name="Mallez S."/>
            <person name="Zhang Y."/>
            <person name="Obille A."/>
            <person name="Becker A."/>
            <person name="Abrahante J.E."/>
            <person name="Garbe J."/>
            <person name="Badalamenti J.P."/>
            <person name="Herman A."/>
            <person name="Mangelson H."/>
            <person name="Liachko I."/>
            <person name="Sullivan S."/>
            <person name="Sone E.D."/>
            <person name="Koren S."/>
            <person name="Silverstein K.A.T."/>
            <person name="Beckman K.B."/>
            <person name="Gohl D.M."/>
        </authorList>
    </citation>
    <scope>NUCLEOTIDE SEQUENCE</scope>
    <source>
        <strain evidence="2">Duluth1</strain>
        <tissue evidence="2">Whole animal</tissue>
    </source>
</reference>
<sequence>MEDETSLTPPSIALTSIEFSTRKCWSHRSRGTGNKRAMMALYRSTVLYVKQGLFVKHACPPYGLSGVVAAIV</sequence>
<reference evidence="2" key="2">
    <citation type="submission" date="2020-11" db="EMBL/GenBank/DDBJ databases">
        <authorList>
            <person name="McCartney M.A."/>
            <person name="Auch B."/>
            <person name="Kono T."/>
            <person name="Mallez S."/>
            <person name="Becker A."/>
            <person name="Gohl D.M."/>
            <person name="Silverstein K.A.T."/>
            <person name="Koren S."/>
            <person name="Bechman K.B."/>
            <person name="Herman A."/>
            <person name="Abrahante J.E."/>
            <person name="Garbe J."/>
        </authorList>
    </citation>
    <scope>NUCLEOTIDE SEQUENCE</scope>
    <source>
        <strain evidence="2">Duluth1</strain>
        <tissue evidence="2">Whole animal</tissue>
    </source>
</reference>
<evidence type="ECO:0000313" key="4">
    <source>
        <dbReference type="Proteomes" id="UP000828390"/>
    </source>
</evidence>